<feature type="region of interest" description="Disordered" evidence="1">
    <location>
        <begin position="1"/>
        <end position="109"/>
    </location>
</feature>
<dbReference type="InterPro" id="IPR011009">
    <property type="entry name" value="Kinase-like_dom_sf"/>
</dbReference>
<sequence length="472" mass="51746">MQPRPRGHGSQSARARAYPAAPSPPQRPPQRRPSLHPPNGQFVRQAGRRSAGPAPFHSGGGAVSPGSAALAERRPRSSVPGAAAAGARPEAVRGQVCDGGPRSSNLLPRRGLPRRRVEAYVMASVDSPHTCHLLGIRLASLVQLITQFMPFGCLLDHVREPKDSIGPQHLLTWCVQIAKGVNYLEDQLLVHRDLVARNVLVKTVQHGKITDFGPECLVLRSTTQKEAKESPSTAVDAHRDNVSPFEGTQCIVIMFGPAKLQTGWRKEKRQLFLSSERRDRWCAFLERYIDLAKEKEQPKSIPLKIFTEDINNCACSITIRILNTHTVNDVINLSLSKLGITGSEKDYQLWVTAGKKKASYPLTGHEHPHSIKISHLPATALLPQGPEDSASPSALLEAILLEKRSPEIQGQFVLKPRHPARSQQRRGEPLPFLRCLLLAHISAPDTKLMHRAASLCGGAGTVQVTRQPTEVL</sequence>
<evidence type="ECO:0000313" key="5">
    <source>
        <dbReference type="RefSeq" id="XP_032332199.1"/>
    </source>
</evidence>
<dbReference type="SUPFAM" id="SSF56112">
    <property type="entry name" value="Protein kinase-like (PK-like)"/>
    <property type="match status" value="1"/>
</dbReference>
<dbReference type="InterPro" id="IPR000719">
    <property type="entry name" value="Prot_kinase_dom"/>
</dbReference>
<name>A0A8B8SR05_CAMFR</name>
<evidence type="ECO:0000259" key="3">
    <source>
        <dbReference type="PROSITE" id="PS50200"/>
    </source>
</evidence>
<gene>
    <name evidence="5" type="primary">LOC106730970</name>
</gene>
<feature type="domain" description="Ras-associating" evidence="3">
    <location>
        <begin position="299"/>
        <end position="388"/>
    </location>
</feature>
<dbReference type="GO" id="GO:0005096">
    <property type="term" value="F:GTPase activator activity"/>
    <property type="evidence" value="ECO:0007669"/>
    <property type="project" value="TreeGrafter"/>
</dbReference>
<dbReference type="PROSITE" id="PS50011">
    <property type="entry name" value="PROTEIN_KINASE_DOM"/>
    <property type="match status" value="1"/>
</dbReference>
<dbReference type="Pfam" id="PF00788">
    <property type="entry name" value="RA"/>
    <property type="match status" value="1"/>
</dbReference>
<feature type="compositionally biased region" description="Low complexity" evidence="1">
    <location>
        <begin position="77"/>
        <end position="94"/>
    </location>
</feature>
<dbReference type="GO" id="GO:0005524">
    <property type="term" value="F:ATP binding"/>
    <property type="evidence" value="ECO:0007669"/>
    <property type="project" value="InterPro"/>
</dbReference>
<proteinExistence type="predicted"/>
<dbReference type="RefSeq" id="XP_032332199.1">
    <property type="nucleotide sequence ID" value="XM_032476308.1"/>
</dbReference>
<reference evidence="5" key="1">
    <citation type="submission" date="2025-08" db="UniProtKB">
        <authorList>
            <consortium name="RefSeq"/>
        </authorList>
    </citation>
    <scope>IDENTIFICATION</scope>
    <source>
        <tissue evidence="5">Ear skin</tissue>
    </source>
</reference>
<protein>
    <submittedName>
        <fullName evidence="5">Uncharacterized protein LOC106730970</fullName>
    </submittedName>
</protein>
<dbReference type="PROSITE" id="PS50200">
    <property type="entry name" value="RA"/>
    <property type="match status" value="1"/>
</dbReference>
<keyword evidence="4" id="KW-1185">Reference proteome</keyword>
<dbReference type="GO" id="GO:0007165">
    <property type="term" value="P:signal transduction"/>
    <property type="evidence" value="ECO:0007669"/>
    <property type="project" value="InterPro"/>
</dbReference>
<dbReference type="AlphaFoldDB" id="A0A8B8SR05"/>
<feature type="domain" description="Protein kinase" evidence="2">
    <location>
        <begin position="74"/>
        <end position="421"/>
    </location>
</feature>
<dbReference type="KEGG" id="cfr:106730970"/>
<dbReference type="Proteomes" id="UP000694856">
    <property type="component" value="Unplaced"/>
</dbReference>
<dbReference type="GeneID" id="106730970"/>
<dbReference type="PANTHER" id="PTHR23179:SF37">
    <property type="entry name" value="1700006A11RIK PROTEIN"/>
    <property type="match status" value="1"/>
</dbReference>
<dbReference type="InterPro" id="IPR000159">
    <property type="entry name" value="RA_dom"/>
</dbReference>
<dbReference type="InterPro" id="IPR029071">
    <property type="entry name" value="Ubiquitin-like_domsf"/>
</dbReference>
<dbReference type="InterPro" id="IPR001245">
    <property type="entry name" value="Ser-Thr/Tyr_kinase_cat_dom"/>
</dbReference>
<organism evidence="4 5">
    <name type="scientific">Camelus ferus</name>
    <name type="common">Wild bactrian camel</name>
    <name type="synonym">Camelus bactrianus ferus</name>
    <dbReference type="NCBI Taxonomy" id="419612"/>
    <lineage>
        <taxon>Eukaryota</taxon>
        <taxon>Metazoa</taxon>
        <taxon>Chordata</taxon>
        <taxon>Craniata</taxon>
        <taxon>Vertebrata</taxon>
        <taxon>Euteleostomi</taxon>
        <taxon>Mammalia</taxon>
        <taxon>Eutheria</taxon>
        <taxon>Laurasiatheria</taxon>
        <taxon>Artiodactyla</taxon>
        <taxon>Tylopoda</taxon>
        <taxon>Camelidae</taxon>
        <taxon>Camelus</taxon>
    </lineage>
</organism>
<accession>A0A8B8SR05</accession>
<feature type="compositionally biased region" description="Low complexity" evidence="1">
    <location>
        <begin position="10"/>
        <end position="20"/>
    </location>
</feature>
<dbReference type="Gene3D" id="1.10.510.10">
    <property type="entry name" value="Transferase(Phosphotransferase) domain 1"/>
    <property type="match status" value="1"/>
</dbReference>
<evidence type="ECO:0000259" key="2">
    <source>
        <dbReference type="PROSITE" id="PS50011"/>
    </source>
</evidence>
<evidence type="ECO:0000256" key="1">
    <source>
        <dbReference type="SAM" id="MobiDB-lite"/>
    </source>
</evidence>
<dbReference type="GO" id="GO:0004672">
    <property type="term" value="F:protein kinase activity"/>
    <property type="evidence" value="ECO:0007669"/>
    <property type="project" value="InterPro"/>
</dbReference>
<dbReference type="PANTHER" id="PTHR23179">
    <property type="entry name" value="T-CELL ACTIVATION RHO GTPASE ACTIVATING PROTEIN-RELATED"/>
    <property type="match status" value="1"/>
</dbReference>
<dbReference type="Pfam" id="PF07714">
    <property type="entry name" value="PK_Tyr_Ser-Thr"/>
    <property type="match status" value="1"/>
</dbReference>
<evidence type="ECO:0000313" key="4">
    <source>
        <dbReference type="Proteomes" id="UP000694856"/>
    </source>
</evidence>
<dbReference type="SUPFAM" id="SSF54236">
    <property type="entry name" value="Ubiquitin-like"/>
    <property type="match status" value="1"/>
</dbReference>